<dbReference type="Gene3D" id="3.40.1230.10">
    <property type="entry name" value="MTH938-like"/>
    <property type="match status" value="1"/>
</dbReference>
<dbReference type="EMBL" id="JZRB01000003">
    <property type="protein sequence ID" value="KJV36996.1"/>
    <property type="molecule type" value="Genomic_DNA"/>
</dbReference>
<dbReference type="PANTHER" id="PTHR21192">
    <property type="entry name" value="NUCLEAR PROTEIN E3-3"/>
    <property type="match status" value="1"/>
</dbReference>
<protein>
    <recommendedName>
        <fullName evidence="3">Mth938-like domain-containing protein</fullName>
    </recommendedName>
</protein>
<dbReference type="PATRIC" id="fig|345309.4.peg.2280"/>
<dbReference type="RefSeq" id="WP_045827869.1">
    <property type="nucleotide sequence ID" value="NZ_JZRB01000003.1"/>
</dbReference>
<dbReference type="Proteomes" id="UP000033651">
    <property type="component" value="Unassembled WGS sequence"/>
</dbReference>
<dbReference type="InterPro" id="IPR036748">
    <property type="entry name" value="MTH938-like_sf"/>
</dbReference>
<organism evidence="1 2">
    <name type="scientific">Luteibacter yeojuensis</name>
    <dbReference type="NCBI Taxonomy" id="345309"/>
    <lineage>
        <taxon>Bacteria</taxon>
        <taxon>Pseudomonadati</taxon>
        <taxon>Pseudomonadota</taxon>
        <taxon>Gammaproteobacteria</taxon>
        <taxon>Lysobacterales</taxon>
        <taxon>Rhodanobacteraceae</taxon>
        <taxon>Luteibacter</taxon>
    </lineage>
</organism>
<name>A0A0F3L0R0_9GAMM</name>
<accession>A0A0F3L0R0</accession>
<sequence length="126" mass="13592">MDLTLDRPGEYLFVRRVSASTVTIVDRDFHASLLLTPEQVVEDWPVTDASQMSLADVETIAALKPEIVIVGTGERQVFPPAEVMAGFLRRGIGVEAMTSGSAARTYSLLSGEGRRVLAAFILPSQG</sequence>
<dbReference type="AlphaFoldDB" id="A0A0F3L0R0"/>
<evidence type="ECO:0000313" key="2">
    <source>
        <dbReference type="Proteomes" id="UP000033651"/>
    </source>
</evidence>
<dbReference type="OrthoDB" id="9800373at2"/>
<gene>
    <name evidence="1" type="ORF">VI08_02095</name>
</gene>
<reference evidence="1 2" key="1">
    <citation type="submission" date="2015-03" db="EMBL/GenBank/DDBJ databases">
        <title>Draft genome sequence of Luteibacter yeojuensis strain SU11.</title>
        <authorList>
            <person name="Sulaiman J."/>
            <person name="Priya K."/>
            <person name="Chan K.-G."/>
        </authorList>
    </citation>
    <scope>NUCLEOTIDE SEQUENCE [LARGE SCALE GENOMIC DNA]</scope>
    <source>
        <strain evidence="1 2">SU11</strain>
    </source>
</reference>
<dbReference type="Pfam" id="PF04430">
    <property type="entry name" value="DUF498"/>
    <property type="match status" value="1"/>
</dbReference>
<evidence type="ECO:0008006" key="3">
    <source>
        <dbReference type="Google" id="ProtNLM"/>
    </source>
</evidence>
<dbReference type="CDD" id="cd05560">
    <property type="entry name" value="Xcc1710_like"/>
    <property type="match status" value="1"/>
</dbReference>
<proteinExistence type="predicted"/>
<keyword evidence="2" id="KW-1185">Reference proteome</keyword>
<dbReference type="InterPro" id="IPR007523">
    <property type="entry name" value="NDUFAF3/AAMDC"/>
</dbReference>
<evidence type="ECO:0000313" key="1">
    <source>
        <dbReference type="EMBL" id="KJV36996.1"/>
    </source>
</evidence>
<dbReference type="PANTHER" id="PTHR21192:SF2">
    <property type="entry name" value="NADH DEHYDROGENASE [UBIQUINONE] 1 ALPHA SUBCOMPLEX ASSEMBLY FACTOR 3"/>
    <property type="match status" value="1"/>
</dbReference>
<dbReference type="SUPFAM" id="SSF64076">
    <property type="entry name" value="MTH938-like"/>
    <property type="match status" value="1"/>
</dbReference>
<comment type="caution">
    <text evidence="1">The sequence shown here is derived from an EMBL/GenBank/DDBJ whole genome shotgun (WGS) entry which is preliminary data.</text>
</comment>